<evidence type="ECO:0000259" key="1">
    <source>
        <dbReference type="PROSITE" id="PS50011"/>
    </source>
</evidence>
<organism evidence="2 3">
    <name type="scientific">Rhizophagus clarus</name>
    <dbReference type="NCBI Taxonomy" id="94130"/>
    <lineage>
        <taxon>Eukaryota</taxon>
        <taxon>Fungi</taxon>
        <taxon>Fungi incertae sedis</taxon>
        <taxon>Mucoromycota</taxon>
        <taxon>Glomeromycotina</taxon>
        <taxon>Glomeromycetes</taxon>
        <taxon>Glomerales</taxon>
        <taxon>Glomeraceae</taxon>
        <taxon>Rhizophagus</taxon>
    </lineage>
</organism>
<dbReference type="InterPro" id="IPR001245">
    <property type="entry name" value="Ser-Thr/Tyr_kinase_cat_dom"/>
</dbReference>
<comment type="caution">
    <text evidence="2">The sequence shown here is derived from an EMBL/GenBank/DDBJ whole genome shotgun (WGS) entry which is preliminary data.</text>
</comment>
<feature type="domain" description="Protein kinase" evidence="1">
    <location>
        <begin position="1073"/>
        <end position="1351"/>
    </location>
</feature>
<evidence type="ECO:0000313" key="2">
    <source>
        <dbReference type="EMBL" id="GET02101.1"/>
    </source>
</evidence>
<dbReference type="InterPro" id="IPR011009">
    <property type="entry name" value="Kinase-like_dom_sf"/>
</dbReference>
<keyword evidence="2" id="KW-0808">Transferase</keyword>
<dbReference type="Gene3D" id="1.10.510.10">
    <property type="entry name" value="Transferase(Phosphotransferase) domain 1"/>
    <property type="match status" value="1"/>
</dbReference>
<sequence>MDFTDKINYFGKLCEKCGKINTRNEFKWCELCRINYLIYLNENFINWSSGDTEIDNFIQKEQLSINDSTDTVLEWIPFNQFIDIKEIKKNDSYISYSAKWINGPLEYNTDTKICERNPNKTIILKLSFGYTPLLYEIVIYQIEKSGDDKMYGISQNPDNNNYIMIFNDEYFWKYHCNNCGKEGTFIRYKRCELCEVNYLEENFRSWTSRNEKIDKFIQKRRLLNYPSNPVFEWIPYDQLNNIKEINRDDVKIRSAIWKDGPLVYVDYEENKFKRNPNKEINLKYITQDTNEFLIEVNKCLNDTNEIIYGISQDPDTKNYILVLKNQYCTMCNKYIEKWCKLCQMIYLEESFTSWASGNNQIDRFIRRMRLNITRSTNIILEWIPYNQFNNIKKIGKNMFATFYLAEWKDGPLEYNEDIKKYERNPNEVKVVFLKYFHNMRDIYEFLDKVHKEYRINSVFYDNVNIYGISQHPYSKKYIIVLQNLKHKEICQIDRNTTIENLVQEIMHLNNNDILFEYIPHNNFDNVNKMGENLYSAIWKDDSLNYDIDIFTNKYEKYPNRAIILKYLYNMQDVINEVNKYLVRSFDYNFLKIYGISQNPDSNRNEKVNDLTQGMQLKNDDMTFRWISYDQFNNNKLIGKNNLLHTVMWKDGSLNYNAKLNGHEFTLKIKGVINKIKETKNFSPSRRYSRQHYSGDSSYRFEIICPIVEICGLFEDPHIKSYIMIFNEEYFGNKTIDNFIQVLQSNINQHNDLIFEWISYSQFDDIKKIGKHDFATVYSAKWKDGPLIYNKNTNEYERYSLNSKVSLKIFHNIQLIDEFLYKVKMYLMEYPTKAFGISQDPDTDNYILIQHKEYEACCGICDNIYTNVQFEWCKQCQINNLKEKFTNQASGNKEVDNYIQELQLKINNYNNIIAEWIPYDQFEIVEEIGKDDLSTVYLAKWKVGPLHYDVDKREYTRISNEIVILKFLDNSKFEFLNKVKEITNKFDKFKINVLEIYGISQDPNTDNYIIVFHNKRCIICGKHYITYEWCKFCHIEKFISLNGNKKIDDLIQEMQLRIHNPGTIVFEWIPYDQFNNIEKIDEGGFSIIYSAIWKNGPLSYDSGKMEYIRESYKKVALKCLNISQNLTNEFLNEIKKYSTDTYSRHILRTYGISQNSYTNDYIIVLEYAESGNFNNWINKNYENFYWLRKFNILQNIVNGLKEIHQKGLVHRDLHTGNILLMTSNFGNDVSSISDMGLCGEIGNTDVTKIYGVMPYVAPEILRGNLYTQAADIYSFGMIMYFVATGKQPFANRAHDKLLALDIANKGIRPEIDEFEVPKCYIDLMKNCWDPNPINRPNVIEIDKLISSFHNNVIVGKGEQFKESKGSIENNQPITHSQAIYTSRLLNPFTKDLNSACLDCAIID</sequence>
<dbReference type="EMBL" id="BLAL01000304">
    <property type="protein sequence ID" value="GET02101.1"/>
    <property type="molecule type" value="Genomic_DNA"/>
</dbReference>
<reference evidence="2" key="1">
    <citation type="submission" date="2019-10" db="EMBL/GenBank/DDBJ databases">
        <title>Conservation and host-specific expression of non-tandemly repeated heterogenous ribosome RNA gene in arbuscular mycorrhizal fungi.</title>
        <authorList>
            <person name="Maeda T."/>
            <person name="Kobayashi Y."/>
            <person name="Nakagawa T."/>
            <person name="Ezawa T."/>
            <person name="Yamaguchi K."/>
            <person name="Bino T."/>
            <person name="Nishimoto Y."/>
            <person name="Shigenobu S."/>
            <person name="Kawaguchi M."/>
        </authorList>
    </citation>
    <scope>NUCLEOTIDE SEQUENCE</scope>
    <source>
        <strain evidence="2">HR1</strain>
    </source>
</reference>
<keyword evidence="2" id="KW-0418">Kinase</keyword>
<accession>A0A8H3MCE0</accession>
<name>A0A8H3MCE0_9GLOM</name>
<gene>
    <name evidence="2" type="ORF">RCL2_002848100</name>
</gene>
<dbReference type="SUPFAM" id="SSF56112">
    <property type="entry name" value="Protein kinase-like (PK-like)"/>
    <property type="match status" value="2"/>
</dbReference>
<dbReference type="PROSITE" id="PS50011">
    <property type="entry name" value="PROTEIN_KINASE_DOM"/>
    <property type="match status" value="1"/>
</dbReference>
<dbReference type="GO" id="GO:0004674">
    <property type="term" value="F:protein serine/threonine kinase activity"/>
    <property type="evidence" value="ECO:0007669"/>
    <property type="project" value="TreeGrafter"/>
</dbReference>
<dbReference type="Proteomes" id="UP000615446">
    <property type="component" value="Unassembled WGS sequence"/>
</dbReference>
<dbReference type="OrthoDB" id="5979581at2759"/>
<dbReference type="PANTHER" id="PTHR44329">
    <property type="entry name" value="SERINE/THREONINE-PROTEIN KINASE TNNI3K-RELATED"/>
    <property type="match status" value="1"/>
</dbReference>
<evidence type="ECO:0000313" key="3">
    <source>
        <dbReference type="Proteomes" id="UP000615446"/>
    </source>
</evidence>
<dbReference type="Pfam" id="PF07714">
    <property type="entry name" value="PK_Tyr_Ser-Thr"/>
    <property type="match status" value="1"/>
</dbReference>
<protein>
    <submittedName>
        <fullName evidence="2">Kinase-like domain-containing protein</fullName>
    </submittedName>
</protein>
<dbReference type="InterPro" id="IPR051681">
    <property type="entry name" value="Ser/Thr_Kinases-Pseudokinases"/>
</dbReference>
<proteinExistence type="predicted"/>
<dbReference type="InterPro" id="IPR000719">
    <property type="entry name" value="Prot_kinase_dom"/>
</dbReference>
<dbReference type="GO" id="GO:0005524">
    <property type="term" value="F:ATP binding"/>
    <property type="evidence" value="ECO:0007669"/>
    <property type="project" value="InterPro"/>
</dbReference>